<feature type="region of interest" description="Disordered" evidence="1">
    <location>
        <begin position="1"/>
        <end position="20"/>
    </location>
</feature>
<dbReference type="Proteomes" id="UP000287033">
    <property type="component" value="Unassembled WGS sequence"/>
</dbReference>
<feature type="compositionally biased region" description="Polar residues" evidence="1">
    <location>
        <begin position="1"/>
        <end position="16"/>
    </location>
</feature>
<sequence length="87" mass="9236">MKTVAASQSPDGSGSSKLPPVLANLMGSMGIVKNQQSGSNSNTSINVQELLTSLMSNQKPIEELVKQPEFSDKIKQLLGPLQNQAPQ</sequence>
<feature type="non-terminal residue" evidence="2">
    <location>
        <position position="87"/>
    </location>
</feature>
<protein>
    <submittedName>
        <fullName evidence="2">Uncharacterized protein</fullName>
    </submittedName>
</protein>
<dbReference type="AlphaFoldDB" id="A0A401T9M2"/>
<evidence type="ECO:0000313" key="3">
    <source>
        <dbReference type="Proteomes" id="UP000287033"/>
    </source>
</evidence>
<dbReference type="OrthoDB" id="10574175at2759"/>
<reference evidence="2 3" key="1">
    <citation type="journal article" date="2018" name="Nat. Ecol. Evol.">
        <title>Shark genomes provide insights into elasmobranch evolution and the origin of vertebrates.</title>
        <authorList>
            <person name="Hara Y"/>
            <person name="Yamaguchi K"/>
            <person name="Onimaru K"/>
            <person name="Kadota M"/>
            <person name="Koyanagi M"/>
            <person name="Keeley SD"/>
            <person name="Tatsumi K"/>
            <person name="Tanaka K"/>
            <person name="Motone F"/>
            <person name="Kageyama Y"/>
            <person name="Nozu R"/>
            <person name="Adachi N"/>
            <person name="Nishimura O"/>
            <person name="Nakagawa R"/>
            <person name="Tanegashima C"/>
            <person name="Kiyatake I"/>
            <person name="Matsumoto R"/>
            <person name="Murakumo K"/>
            <person name="Nishida K"/>
            <person name="Terakita A"/>
            <person name="Kuratani S"/>
            <person name="Sato K"/>
            <person name="Hyodo S Kuraku.S."/>
        </authorList>
    </citation>
    <scope>NUCLEOTIDE SEQUENCE [LARGE SCALE GENOMIC DNA]</scope>
</reference>
<evidence type="ECO:0000256" key="1">
    <source>
        <dbReference type="SAM" id="MobiDB-lite"/>
    </source>
</evidence>
<keyword evidence="3" id="KW-1185">Reference proteome</keyword>
<dbReference type="STRING" id="137246.A0A401T9M2"/>
<proteinExistence type="predicted"/>
<accession>A0A401T9M2</accession>
<dbReference type="EMBL" id="BEZZ01017395">
    <property type="protein sequence ID" value="GCC39339.1"/>
    <property type="molecule type" value="Genomic_DNA"/>
</dbReference>
<gene>
    <name evidence="2" type="ORF">chiPu_0023213</name>
</gene>
<name>A0A401T9M2_CHIPU</name>
<evidence type="ECO:0000313" key="2">
    <source>
        <dbReference type="EMBL" id="GCC39339.1"/>
    </source>
</evidence>
<organism evidence="2 3">
    <name type="scientific">Chiloscyllium punctatum</name>
    <name type="common">Brownbanded bambooshark</name>
    <name type="synonym">Hemiscyllium punctatum</name>
    <dbReference type="NCBI Taxonomy" id="137246"/>
    <lineage>
        <taxon>Eukaryota</taxon>
        <taxon>Metazoa</taxon>
        <taxon>Chordata</taxon>
        <taxon>Craniata</taxon>
        <taxon>Vertebrata</taxon>
        <taxon>Chondrichthyes</taxon>
        <taxon>Elasmobranchii</taxon>
        <taxon>Galeomorphii</taxon>
        <taxon>Galeoidea</taxon>
        <taxon>Orectolobiformes</taxon>
        <taxon>Hemiscylliidae</taxon>
        <taxon>Chiloscyllium</taxon>
    </lineage>
</organism>
<comment type="caution">
    <text evidence="2">The sequence shown here is derived from an EMBL/GenBank/DDBJ whole genome shotgun (WGS) entry which is preliminary data.</text>
</comment>